<protein>
    <submittedName>
        <fullName evidence="2">Uncharacterized protein</fullName>
    </submittedName>
</protein>
<keyword evidence="3" id="KW-1185">Reference proteome</keyword>
<accession>A0A4S2KNU7</accession>
<evidence type="ECO:0000256" key="1">
    <source>
        <dbReference type="SAM" id="MobiDB-lite"/>
    </source>
</evidence>
<proteinExistence type="predicted"/>
<gene>
    <name evidence="2" type="ORF">DBV15_03147</name>
</gene>
<feature type="region of interest" description="Disordered" evidence="1">
    <location>
        <begin position="103"/>
        <end position="164"/>
    </location>
</feature>
<comment type="caution">
    <text evidence="2">The sequence shown here is derived from an EMBL/GenBank/DDBJ whole genome shotgun (WGS) entry which is preliminary data.</text>
</comment>
<name>A0A4S2KNU7_9HYME</name>
<feature type="compositionally biased region" description="Basic and acidic residues" evidence="1">
    <location>
        <begin position="103"/>
        <end position="125"/>
    </location>
</feature>
<reference evidence="2 3" key="1">
    <citation type="journal article" date="2019" name="Philos. Trans. R. Soc. Lond., B, Biol. Sci.">
        <title>Ant behaviour and brain gene expression of defending hosts depend on the ecological success of the intruding social parasite.</title>
        <authorList>
            <person name="Kaur R."/>
            <person name="Stoldt M."/>
            <person name="Jongepier E."/>
            <person name="Feldmeyer B."/>
            <person name="Menzel F."/>
            <person name="Bornberg-Bauer E."/>
            <person name="Foitzik S."/>
        </authorList>
    </citation>
    <scope>NUCLEOTIDE SEQUENCE [LARGE SCALE GENOMIC DNA]</scope>
    <source>
        <tissue evidence="2">Whole body</tissue>
    </source>
</reference>
<organism evidence="2 3">
    <name type="scientific">Temnothorax longispinosus</name>
    <dbReference type="NCBI Taxonomy" id="300112"/>
    <lineage>
        <taxon>Eukaryota</taxon>
        <taxon>Metazoa</taxon>
        <taxon>Ecdysozoa</taxon>
        <taxon>Arthropoda</taxon>
        <taxon>Hexapoda</taxon>
        <taxon>Insecta</taxon>
        <taxon>Pterygota</taxon>
        <taxon>Neoptera</taxon>
        <taxon>Endopterygota</taxon>
        <taxon>Hymenoptera</taxon>
        <taxon>Apocrita</taxon>
        <taxon>Aculeata</taxon>
        <taxon>Formicoidea</taxon>
        <taxon>Formicidae</taxon>
        <taxon>Myrmicinae</taxon>
        <taxon>Temnothorax</taxon>
    </lineage>
</organism>
<feature type="compositionally biased region" description="Basic and acidic residues" evidence="1">
    <location>
        <begin position="132"/>
        <end position="149"/>
    </location>
</feature>
<evidence type="ECO:0000313" key="2">
    <source>
        <dbReference type="EMBL" id="TGZ51260.1"/>
    </source>
</evidence>
<sequence length="326" mass="36181">MDSCVSSVNNEVTFASGSRILIVPWRDTTFGYSQLISPFGNAAFLSPHFDGRHKETPLNGSPPRSAYAFPHIRISILDIFIDNIQIQQNRLEPVLFRQNGERTEWEKGRKVKDGVAREMRSERARARGQPDTSERDRGNRAGPEREKSTKFISGHPRAEPRPGTNSIASVALFRERAHGTLAGAGGEGMVGVNGWLVGRRPSDSAPSSSLSPFFVCRDPASPPPPPLVPLRCRHPPVHPDLLPLLRYCPPSSRRGSGPRVISAFMGRDRHGSSGNVPDDGEKKLRQEWVVGCSERGTKLIIRALWLPRNPYHSFRTIVEIPHDVGR</sequence>
<dbReference type="AlphaFoldDB" id="A0A4S2KNU7"/>
<dbReference type="EMBL" id="QBLH01001744">
    <property type="protein sequence ID" value="TGZ51260.1"/>
    <property type="molecule type" value="Genomic_DNA"/>
</dbReference>
<evidence type="ECO:0000313" key="3">
    <source>
        <dbReference type="Proteomes" id="UP000310200"/>
    </source>
</evidence>
<dbReference type="Proteomes" id="UP000310200">
    <property type="component" value="Unassembled WGS sequence"/>
</dbReference>